<keyword evidence="2 8" id="KW-0808">Transferase</keyword>
<dbReference type="Gene3D" id="3.90.550.10">
    <property type="entry name" value="Spore Coat Polysaccharide Biosynthesis Protein SpsA, Chain A"/>
    <property type="match status" value="1"/>
</dbReference>
<dbReference type="GO" id="GO:1902758">
    <property type="term" value="P:bis(molybdopterin guanine dinucleotide)molybdenum biosynthetic process"/>
    <property type="evidence" value="ECO:0007669"/>
    <property type="project" value="TreeGrafter"/>
</dbReference>
<evidence type="ECO:0000256" key="8">
    <source>
        <dbReference type="HAMAP-Rule" id="MF_00316"/>
    </source>
</evidence>
<evidence type="ECO:0000256" key="5">
    <source>
        <dbReference type="ARBA" id="ARBA00022842"/>
    </source>
</evidence>
<evidence type="ECO:0000256" key="4">
    <source>
        <dbReference type="ARBA" id="ARBA00022741"/>
    </source>
</evidence>
<dbReference type="SUPFAM" id="SSF53448">
    <property type="entry name" value="Nucleotide-diphospho-sugar transferases"/>
    <property type="match status" value="1"/>
</dbReference>
<evidence type="ECO:0000313" key="10">
    <source>
        <dbReference type="EMBL" id="GHC66055.1"/>
    </source>
</evidence>
<dbReference type="PANTHER" id="PTHR19136:SF81">
    <property type="entry name" value="MOLYBDENUM COFACTOR GUANYLYLTRANSFERASE"/>
    <property type="match status" value="1"/>
</dbReference>
<dbReference type="EMBL" id="BMYJ01000013">
    <property type="protein sequence ID" value="GHC66055.1"/>
    <property type="molecule type" value="Genomic_DNA"/>
</dbReference>
<keyword evidence="4 8" id="KW-0547">Nucleotide-binding</keyword>
<feature type="binding site" evidence="8">
    <location>
        <begin position="9"/>
        <end position="11"/>
    </location>
    <ligand>
        <name>GTP</name>
        <dbReference type="ChEBI" id="CHEBI:37565"/>
    </ligand>
</feature>
<keyword evidence="3 8" id="KW-0479">Metal-binding</keyword>
<dbReference type="CDD" id="cd02503">
    <property type="entry name" value="MobA"/>
    <property type="match status" value="1"/>
</dbReference>
<keyword evidence="11" id="KW-1185">Reference proteome</keyword>
<gene>
    <name evidence="8 10" type="primary">mobA</name>
    <name evidence="10" type="ORF">GCM10007315_33400</name>
</gene>
<evidence type="ECO:0000256" key="2">
    <source>
        <dbReference type="ARBA" id="ARBA00022679"/>
    </source>
</evidence>
<comment type="subcellular location">
    <subcellularLocation>
        <location evidence="8">Cytoplasm</location>
    </subcellularLocation>
</comment>
<evidence type="ECO:0000313" key="11">
    <source>
        <dbReference type="Proteomes" id="UP000638981"/>
    </source>
</evidence>
<feature type="binding site" evidence="8">
    <location>
        <position position="99"/>
    </location>
    <ligand>
        <name>GTP</name>
        <dbReference type="ChEBI" id="CHEBI:37565"/>
    </ligand>
</feature>
<feature type="binding site" evidence="8">
    <location>
        <position position="22"/>
    </location>
    <ligand>
        <name>GTP</name>
        <dbReference type="ChEBI" id="CHEBI:37565"/>
    </ligand>
</feature>
<dbReference type="InterPro" id="IPR029044">
    <property type="entry name" value="Nucleotide-diphossugar_trans"/>
</dbReference>
<reference evidence="10" key="2">
    <citation type="submission" date="2020-09" db="EMBL/GenBank/DDBJ databases">
        <authorList>
            <person name="Sun Q."/>
            <person name="Kim S."/>
        </authorList>
    </citation>
    <scope>NUCLEOTIDE SEQUENCE</scope>
    <source>
        <strain evidence="10">KCTC 23310</strain>
    </source>
</reference>
<dbReference type="AlphaFoldDB" id="A0A918U1G1"/>
<sequence length="188" mass="19273">MGTCCGLVLAGGEGRRMGGADKALLPLGGKPLLDHVLGRLAPQVDLVAISANGAAGRFAAWGLPVLADEQVMGPLAGVLAGLRWAAQKGGESLLTVAVDSPFFPGDLAVRLGAAPAMAAWQGRLHPTFAVWPVTLAPLLAEELAQGHARLRDFAALTGARVVDFGARGEDPFRNLNSPADLAEAEGLL</sequence>
<organism evidence="10 11">
    <name type="scientific">Neogemmobacter tilapiae</name>
    <dbReference type="NCBI Taxonomy" id="875041"/>
    <lineage>
        <taxon>Bacteria</taxon>
        <taxon>Pseudomonadati</taxon>
        <taxon>Pseudomonadota</taxon>
        <taxon>Alphaproteobacteria</taxon>
        <taxon>Rhodobacterales</taxon>
        <taxon>Paracoccaceae</taxon>
        <taxon>Neogemmobacter</taxon>
    </lineage>
</organism>
<feature type="binding site" evidence="8">
    <location>
        <position position="99"/>
    </location>
    <ligand>
        <name>Mg(2+)</name>
        <dbReference type="ChEBI" id="CHEBI:18420"/>
    </ligand>
</feature>
<comment type="catalytic activity">
    <reaction evidence="8">
        <text>Mo-molybdopterin + GTP + H(+) = Mo-molybdopterin guanine dinucleotide + diphosphate</text>
        <dbReference type="Rhea" id="RHEA:34243"/>
        <dbReference type="ChEBI" id="CHEBI:15378"/>
        <dbReference type="ChEBI" id="CHEBI:33019"/>
        <dbReference type="ChEBI" id="CHEBI:37565"/>
        <dbReference type="ChEBI" id="CHEBI:71302"/>
        <dbReference type="ChEBI" id="CHEBI:71310"/>
        <dbReference type="EC" id="2.7.7.77"/>
    </reaction>
</comment>
<dbReference type="GO" id="GO:0046872">
    <property type="term" value="F:metal ion binding"/>
    <property type="evidence" value="ECO:0007669"/>
    <property type="project" value="UniProtKB-KW"/>
</dbReference>
<keyword evidence="1 8" id="KW-0963">Cytoplasm</keyword>
<accession>A0A918U1G1</accession>
<dbReference type="Proteomes" id="UP000638981">
    <property type="component" value="Unassembled WGS sequence"/>
</dbReference>
<comment type="function">
    <text evidence="8">Transfers a GMP moiety from GTP to Mo-molybdopterin (Mo-MPT) cofactor (Moco or molybdenum cofactor) to form Mo-molybdopterin guanine dinucleotide (Mo-MGD) cofactor.</text>
</comment>
<reference evidence="10" key="1">
    <citation type="journal article" date="2014" name="Int. J. Syst. Evol. Microbiol.">
        <title>Complete genome sequence of Corynebacterium casei LMG S-19264T (=DSM 44701T), isolated from a smear-ripened cheese.</title>
        <authorList>
            <consortium name="US DOE Joint Genome Institute (JGI-PGF)"/>
            <person name="Walter F."/>
            <person name="Albersmeier A."/>
            <person name="Kalinowski J."/>
            <person name="Ruckert C."/>
        </authorList>
    </citation>
    <scope>NUCLEOTIDE SEQUENCE</scope>
    <source>
        <strain evidence="10">KCTC 23310</strain>
    </source>
</reference>
<dbReference type="GO" id="GO:0061603">
    <property type="term" value="F:molybdenum cofactor guanylyltransferase activity"/>
    <property type="evidence" value="ECO:0007669"/>
    <property type="project" value="UniProtKB-EC"/>
</dbReference>
<evidence type="ECO:0000256" key="3">
    <source>
        <dbReference type="ARBA" id="ARBA00022723"/>
    </source>
</evidence>
<dbReference type="PANTHER" id="PTHR19136">
    <property type="entry name" value="MOLYBDENUM COFACTOR GUANYLYLTRANSFERASE"/>
    <property type="match status" value="1"/>
</dbReference>
<dbReference type="InterPro" id="IPR013482">
    <property type="entry name" value="Molybde_CF_guanTrfase"/>
</dbReference>
<feature type="binding site" evidence="8">
    <location>
        <position position="68"/>
    </location>
    <ligand>
        <name>GTP</name>
        <dbReference type="ChEBI" id="CHEBI:37565"/>
    </ligand>
</feature>
<keyword evidence="10" id="KW-0548">Nucleotidyltransferase</keyword>
<keyword evidence="5 8" id="KW-0460">Magnesium</keyword>
<name>A0A918U1G1_9RHOB</name>
<dbReference type="HAMAP" id="MF_00316">
    <property type="entry name" value="MobA"/>
    <property type="match status" value="1"/>
</dbReference>
<dbReference type="RefSeq" id="WP_268247731.1">
    <property type="nucleotide sequence ID" value="NZ_BMYJ01000013.1"/>
</dbReference>
<dbReference type="NCBIfam" id="TIGR02665">
    <property type="entry name" value="molyb_mobA"/>
    <property type="match status" value="1"/>
</dbReference>
<keyword evidence="7 8" id="KW-0501">Molybdenum cofactor biosynthesis</keyword>
<dbReference type="EC" id="2.7.7.77" evidence="8"/>
<dbReference type="GO" id="GO:0005737">
    <property type="term" value="C:cytoplasm"/>
    <property type="evidence" value="ECO:0007669"/>
    <property type="project" value="UniProtKB-SubCell"/>
</dbReference>
<comment type="caution">
    <text evidence="8">Lacks conserved residue(s) required for the propagation of feature annotation.</text>
</comment>
<comment type="similarity">
    <text evidence="8">Belongs to the MobA family.</text>
</comment>
<proteinExistence type="inferred from homology"/>
<comment type="domain">
    <text evidence="8">The N-terminal domain determines nucleotide recognition and specific binding, while the C-terminal domain determines the specific binding to the target protein.</text>
</comment>
<comment type="subunit">
    <text evidence="8">Monomer.</text>
</comment>
<dbReference type="GO" id="GO:0005525">
    <property type="term" value="F:GTP binding"/>
    <property type="evidence" value="ECO:0007669"/>
    <property type="project" value="UniProtKB-UniRule"/>
</dbReference>
<protein>
    <recommendedName>
        <fullName evidence="8">Molybdenum cofactor guanylyltransferase</fullName>
        <shortName evidence="8">MoCo guanylyltransferase</shortName>
        <ecNumber evidence="8">2.7.7.77</ecNumber>
    </recommendedName>
    <alternativeName>
        <fullName evidence="8">GTP:molybdopterin guanylyltransferase</fullName>
    </alternativeName>
    <alternativeName>
        <fullName evidence="8">Mo-MPT guanylyltransferase</fullName>
    </alternativeName>
    <alternativeName>
        <fullName evidence="8">Molybdopterin guanylyltransferase</fullName>
    </alternativeName>
    <alternativeName>
        <fullName evidence="8">Molybdopterin-guanine dinucleotide synthase</fullName>
        <shortName evidence="8">MGD synthase</shortName>
    </alternativeName>
</protein>
<comment type="cofactor">
    <cofactor evidence="8">
        <name>Mg(2+)</name>
        <dbReference type="ChEBI" id="CHEBI:18420"/>
    </cofactor>
</comment>
<evidence type="ECO:0000256" key="7">
    <source>
        <dbReference type="ARBA" id="ARBA00023150"/>
    </source>
</evidence>
<feature type="domain" description="MobA-like NTP transferase" evidence="9">
    <location>
        <begin position="6"/>
        <end position="153"/>
    </location>
</feature>
<dbReference type="InterPro" id="IPR025877">
    <property type="entry name" value="MobA-like_NTP_Trfase"/>
</dbReference>
<evidence type="ECO:0000256" key="1">
    <source>
        <dbReference type="ARBA" id="ARBA00022490"/>
    </source>
</evidence>
<comment type="caution">
    <text evidence="10">The sequence shown here is derived from an EMBL/GenBank/DDBJ whole genome shotgun (WGS) entry which is preliminary data.</text>
</comment>
<keyword evidence="6 8" id="KW-0342">GTP-binding</keyword>
<evidence type="ECO:0000259" key="9">
    <source>
        <dbReference type="Pfam" id="PF12804"/>
    </source>
</evidence>
<dbReference type="Pfam" id="PF12804">
    <property type="entry name" value="NTP_transf_3"/>
    <property type="match status" value="1"/>
</dbReference>
<evidence type="ECO:0000256" key="6">
    <source>
        <dbReference type="ARBA" id="ARBA00023134"/>
    </source>
</evidence>